<dbReference type="SUPFAM" id="SSF55957">
    <property type="entry name" value="Phosphoglucomutase, C-terminal domain"/>
    <property type="match status" value="1"/>
</dbReference>
<dbReference type="PANTHER" id="PTHR45745:SF1">
    <property type="entry name" value="PHOSPHOGLUCOMUTASE 2B-RELATED"/>
    <property type="match status" value="1"/>
</dbReference>
<evidence type="ECO:0000259" key="15">
    <source>
        <dbReference type="Pfam" id="PF00408"/>
    </source>
</evidence>
<keyword evidence="8" id="KW-0597">Phosphoprotein</keyword>
<keyword evidence="11" id="KW-0413">Isomerase</keyword>
<evidence type="ECO:0000256" key="3">
    <source>
        <dbReference type="ARBA" id="ARBA00005164"/>
    </source>
</evidence>
<keyword evidence="7" id="KW-0313">Glucose metabolism</keyword>
<evidence type="ECO:0000256" key="5">
    <source>
        <dbReference type="ARBA" id="ARBA00010231"/>
    </source>
</evidence>
<dbReference type="GO" id="GO:0046872">
    <property type="term" value="F:metal ion binding"/>
    <property type="evidence" value="ECO:0007669"/>
    <property type="project" value="UniProtKB-KW"/>
</dbReference>
<dbReference type="InterPro" id="IPR016055">
    <property type="entry name" value="A-D-PHexomutase_a/b/a-I/II/III"/>
</dbReference>
<dbReference type="Pfam" id="PF02879">
    <property type="entry name" value="PGM_PMM_II"/>
    <property type="match status" value="1"/>
</dbReference>
<comment type="pathway">
    <text evidence="3">Glycolipid metabolism; diglucosyl-diacylglycerol biosynthesis.</text>
</comment>
<evidence type="ECO:0000256" key="9">
    <source>
        <dbReference type="ARBA" id="ARBA00022723"/>
    </source>
</evidence>
<evidence type="ECO:0000256" key="13">
    <source>
        <dbReference type="ARBA" id="ARBA00041398"/>
    </source>
</evidence>
<dbReference type="GO" id="GO:0006006">
    <property type="term" value="P:glucose metabolic process"/>
    <property type="evidence" value="ECO:0007669"/>
    <property type="project" value="UniProtKB-KW"/>
</dbReference>
<dbReference type="GO" id="GO:0004614">
    <property type="term" value="F:phosphoglucomutase activity"/>
    <property type="evidence" value="ECO:0007669"/>
    <property type="project" value="UniProtKB-EC"/>
</dbReference>
<evidence type="ECO:0000256" key="1">
    <source>
        <dbReference type="ARBA" id="ARBA00000443"/>
    </source>
</evidence>
<dbReference type="GO" id="GO:0008973">
    <property type="term" value="F:phosphopentomutase activity"/>
    <property type="evidence" value="ECO:0007669"/>
    <property type="project" value="TreeGrafter"/>
</dbReference>
<organism evidence="19 20">
    <name type="scientific">Holzapfeliella floricola DSM 23037 = JCM 16512</name>
    <dbReference type="NCBI Taxonomy" id="1423744"/>
    <lineage>
        <taxon>Bacteria</taxon>
        <taxon>Bacillati</taxon>
        <taxon>Bacillota</taxon>
        <taxon>Bacilli</taxon>
        <taxon>Lactobacillales</taxon>
        <taxon>Lactobacillaceae</taxon>
        <taxon>Holzapfeliella</taxon>
    </lineage>
</organism>
<dbReference type="RefSeq" id="WP_056974424.1">
    <property type="nucleotide sequence ID" value="NZ_AYZL01000016.1"/>
</dbReference>
<dbReference type="Pfam" id="PF00408">
    <property type="entry name" value="PGM_PMM_IV"/>
    <property type="match status" value="1"/>
</dbReference>
<evidence type="ECO:0000313" key="20">
    <source>
        <dbReference type="Proteomes" id="UP000051378"/>
    </source>
</evidence>
<dbReference type="Pfam" id="PF02880">
    <property type="entry name" value="PGM_PMM_III"/>
    <property type="match status" value="1"/>
</dbReference>
<evidence type="ECO:0000256" key="2">
    <source>
        <dbReference type="ARBA" id="ARBA00001946"/>
    </source>
</evidence>
<dbReference type="OrthoDB" id="9806956at2"/>
<evidence type="ECO:0000259" key="18">
    <source>
        <dbReference type="Pfam" id="PF02880"/>
    </source>
</evidence>
<comment type="pathway">
    <text evidence="4">Lipid metabolism.</text>
</comment>
<comment type="catalytic activity">
    <reaction evidence="1">
        <text>alpha-D-glucose 1-phosphate = alpha-D-glucose 6-phosphate</text>
        <dbReference type="Rhea" id="RHEA:23536"/>
        <dbReference type="ChEBI" id="CHEBI:58225"/>
        <dbReference type="ChEBI" id="CHEBI:58601"/>
        <dbReference type="EC" id="5.4.2.2"/>
    </reaction>
</comment>
<dbReference type="EMBL" id="AYZL01000016">
    <property type="protein sequence ID" value="KRN04161.1"/>
    <property type="molecule type" value="Genomic_DNA"/>
</dbReference>
<dbReference type="PRINTS" id="PR00509">
    <property type="entry name" value="PGMPMM"/>
</dbReference>
<feature type="domain" description="Alpha-D-phosphohexomutase alpha/beta/alpha" evidence="18">
    <location>
        <begin position="327"/>
        <end position="454"/>
    </location>
</feature>
<evidence type="ECO:0000256" key="8">
    <source>
        <dbReference type="ARBA" id="ARBA00022553"/>
    </source>
</evidence>
<dbReference type="InterPro" id="IPR005843">
    <property type="entry name" value="A-D-PHexomutase_C"/>
</dbReference>
<keyword evidence="20" id="KW-1185">Reference proteome</keyword>
<evidence type="ECO:0000256" key="11">
    <source>
        <dbReference type="ARBA" id="ARBA00023235"/>
    </source>
</evidence>
<keyword evidence="7" id="KW-0119">Carbohydrate metabolism</keyword>
<accession>A0A0R2DJ88</accession>
<dbReference type="InterPro" id="IPR005846">
    <property type="entry name" value="A-D-PHexomutase_a/b/a-III"/>
</dbReference>
<feature type="domain" description="Alpha-D-phosphohexomutase C-terminal" evidence="15">
    <location>
        <begin position="520"/>
        <end position="556"/>
    </location>
</feature>
<dbReference type="SUPFAM" id="SSF53738">
    <property type="entry name" value="Phosphoglucomutase, first 3 domains"/>
    <property type="match status" value="3"/>
</dbReference>
<dbReference type="GO" id="GO:0006166">
    <property type="term" value="P:purine ribonucleoside salvage"/>
    <property type="evidence" value="ECO:0007669"/>
    <property type="project" value="TreeGrafter"/>
</dbReference>
<name>A0A0R2DJ88_9LACO</name>
<dbReference type="CDD" id="cd05799">
    <property type="entry name" value="PGM2"/>
    <property type="match status" value="1"/>
</dbReference>
<evidence type="ECO:0000256" key="4">
    <source>
        <dbReference type="ARBA" id="ARBA00005189"/>
    </source>
</evidence>
<dbReference type="InterPro" id="IPR036900">
    <property type="entry name" value="A-D-PHexomutase_C_sf"/>
</dbReference>
<protein>
    <recommendedName>
        <fullName evidence="12">Phosphoglucomutase</fullName>
        <ecNumber evidence="6">5.4.2.2</ecNumber>
    </recommendedName>
    <alternativeName>
        <fullName evidence="14">Alpha-phosphoglucomutase</fullName>
    </alternativeName>
    <alternativeName>
        <fullName evidence="13">Glucose phosphomutase</fullName>
    </alternativeName>
</protein>
<evidence type="ECO:0000256" key="14">
    <source>
        <dbReference type="ARBA" id="ARBA00041467"/>
    </source>
</evidence>
<evidence type="ECO:0000259" key="17">
    <source>
        <dbReference type="Pfam" id="PF02879"/>
    </source>
</evidence>
<evidence type="ECO:0000256" key="6">
    <source>
        <dbReference type="ARBA" id="ARBA00012728"/>
    </source>
</evidence>
<gene>
    <name evidence="19" type="ORF">FC86_GL000258</name>
</gene>
<dbReference type="InterPro" id="IPR005845">
    <property type="entry name" value="A-D-PHexomutase_a/b/a-II"/>
</dbReference>
<dbReference type="InterPro" id="IPR005844">
    <property type="entry name" value="A-D-PHexomutase_a/b/a-I"/>
</dbReference>
<dbReference type="PATRIC" id="fig|1423744.4.peg.265"/>
<sequence>MNWQDNIAIWQDNQEKLPDYLKKELTNIQADNKQAQEAFSNNLEFGTAGMRAIMGPGTNRLNLLTVGQTTEGLARLMDQLSVNDKKRGVVISYDSRLHSAEFATHCAQILGHHQIPVYLFDALRPTPELSFAIRHLEAYAGIMITASHNSKEYNGYKIYGEDGGQMPPKNVQIVVDELEKITNLFDIETASITDLEASGLLTYIGEDVDQAYLEKLKTVSINEELNKEQGKDLKIVYTPLHGTGKMLYRQVFEMNHFKQVYVVAKQAILDPGFSTIKTPNPEFIETFDLAKKQADEVAADLIIATDPDADRLGVAVRNSEHNFEVLTGNQIAAIVTQYILESRYQLGQLEQNSEIVKSIVSSELPAKIATDYGVKCCNVLTGFKYIGEEIERLNESHSGHFLFGFEESYGYLLKDFVRDKDAMQAALILAETAAFYKAKDKTLYDAMQDIYQKYGYFVEKTYSFEFDGLDGAMKMKQLMQRLRSHLLTDLDGTDIVKIEDYLSQVIHYEGKEEAFIQYPKADVLKYYLKDGTWLALRPSGTEPKIKLYIGVETDTQKQADEKIENYQKVFFELMTQ</sequence>
<keyword evidence="9" id="KW-0479">Metal-binding</keyword>
<proteinExistence type="inferred from homology"/>
<reference evidence="19 20" key="1">
    <citation type="journal article" date="2015" name="Genome Announc.">
        <title>Expanding the biotechnology potential of lactobacilli through comparative genomics of 213 strains and associated genera.</title>
        <authorList>
            <person name="Sun Z."/>
            <person name="Harris H.M."/>
            <person name="McCann A."/>
            <person name="Guo C."/>
            <person name="Argimon S."/>
            <person name="Zhang W."/>
            <person name="Yang X."/>
            <person name="Jeffery I.B."/>
            <person name="Cooney J.C."/>
            <person name="Kagawa T.F."/>
            <person name="Liu W."/>
            <person name="Song Y."/>
            <person name="Salvetti E."/>
            <person name="Wrobel A."/>
            <person name="Rasinkangas P."/>
            <person name="Parkhill J."/>
            <person name="Rea M.C."/>
            <person name="O'Sullivan O."/>
            <person name="Ritari J."/>
            <person name="Douillard F.P."/>
            <person name="Paul Ross R."/>
            <person name="Yang R."/>
            <person name="Briner A.E."/>
            <person name="Felis G.E."/>
            <person name="de Vos W.M."/>
            <person name="Barrangou R."/>
            <person name="Klaenhammer T.R."/>
            <person name="Caufield P.W."/>
            <person name="Cui Y."/>
            <person name="Zhang H."/>
            <person name="O'Toole P.W."/>
        </authorList>
    </citation>
    <scope>NUCLEOTIDE SEQUENCE [LARGE SCALE GENOMIC DNA]</scope>
    <source>
        <strain evidence="19 20">DSM 23037</strain>
    </source>
</reference>
<keyword evidence="10" id="KW-0460">Magnesium</keyword>
<dbReference type="Gene3D" id="3.30.310.50">
    <property type="entry name" value="Alpha-D-phosphohexomutase, C-terminal domain"/>
    <property type="match status" value="1"/>
</dbReference>
<dbReference type="STRING" id="1423744.FC86_GL000258"/>
<evidence type="ECO:0000256" key="12">
    <source>
        <dbReference type="ARBA" id="ARBA00039995"/>
    </source>
</evidence>
<dbReference type="InterPro" id="IPR005841">
    <property type="entry name" value="Alpha-D-phosphohexomutase_SF"/>
</dbReference>
<feature type="domain" description="Alpha-D-phosphohexomutase alpha/beta/alpha" evidence="17">
    <location>
        <begin position="211"/>
        <end position="315"/>
    </location>
</feature>
<feature type="domain" description="Alpha-D-phosphohexomutase alpha/beta/alpha" evidence="16">
    <location>
        <begin position="44"/>
        <end position="183"/>
    </location>
</feature>
<evidence type="ECO:0000259" key="16">
    <source>
        <dbReference type="Pfam" id="PF02878"/>
    </source>
</evidence>
<evidence type="ECO:0000313" key="19">
    <source>
        <dbReference type="EMBL" id="KRN04161.1"/>
    </source>
</evidence>
<comment type="cofactor">
    <cofactor evidence="2">
        <name>Mg(2+)</name>
        <dbReference type="ChEBI" id="CHEBI:18420"/>
    </cofactor>
</comment>
<dbReference type="PANTHER" id="PTHR45745">
    <property type="entry name" value="PHOSPHOMANNOMUTASE 45A"/>
    <property type="match status" value="1"/>
</dbReference>
<dbReference type="Proteomes" id="UP000051378">
    <property type="component" value="Unassembled WGS sequence"/>
</dbReference>
<dbReference type="Gene3D" id="3.40.120.10">
    <property type="entry name" value="Alpha-D-Glucose-1,6-Bisphosphate, subunit A, domain 3"/>
    <property type="match status" value="3"/>
</dbReference>
<dbReference type="EC" id="5.4.2.2" evidence="6"/>
<dbReference type="AlphaFoldDB" id="A0A0R2DJ88"/>
<dbReference type="Pfam" id="PF02878">
    <property type="entry name" value="PGM_PMM_I"/>
    <property type="match status" value="1"/>
</dbReference>
<comment type="caution">
    <text evidence="19">The sequence shown here is derived from an EMBL/GenBank/DDBJ whole genome shotgun (WGS) entry which is preliminary data.</text>
</comment>
<evidence type="ECO:0000256" key="10">
    <source>
        <dbReference type="ARBA" id="ARBA00022842"/>
    </source>
</evidence>
<comment type="similarity">
    <text evidence="5">Belongs to the phosphohexose mutase family.</text>
</comment>
<evidence type="ECO:0000256" key="7">
    <source>
        <dbReference type="ARBA" id="ARBA00022526"/>
    </source>
</evidence>